<feature type="domain" description="Peptidase C51" evidence="4">
    <location>
        <begin position="325"/>
        <end position="398"/>
    </location>
</feature>
<dbReference type="InterPro" id="IPR036366">
    <property type="entry name" value="PGBDSf"/>
</dbReference>
<keyword evidence="1" id="KW-0175">Coiled coil</keyword>
<dbReference type="Gene3D" id="3.90.1720.10">
    <property type="entry name" value="endopeptidase domain like (from Nostoc punctiforme)"/>
    <property type="match status" value="1"/>
</dbReference>
<feature type="coiled-coil region" evidence="1">
    <location>
        <begin position="1"/>
        <end position="28"/>
    </location>
</feature>
<gene>
    <name evidence="5" type="ordered locus">SGRA_2270</name>
</gene>
<dbReference type="SUPFAM" id="SSF54001">
    <property type="entry name" value="Cysteine proteinases"/>
    <property type="match status" value="1"/>
</dbReference>
<dbReference type="STRING" id="984262.SGRA_2270"/>
<name>H6L3Q1_SAPGL</name>
<accession>H6L3Q1</accession>
<dbReference type="Gene3D" id="1.10.101.10">
    <property type="entry name" value="PGBD-like superfamily/PGBD"/>
    <property type="match status" value="2"/>
</dbReference>
<feature type="region of interest" description="Disordered" evidence="2">
    <location>
        <begin position="148"/>
        <end position="213"/>
    </location>
</feature>
<organism evidence="5 6">
    <name type="scientific">Saprospira grandis (strain Lewin)</name>
    <dbReference type="NCBI Taxonomy" id="984262"/>
    <lineage>
        <taxon>Bacteria</taxon>
        <taxon>Pseudomonadati</taxon>
        <taxon>Bacteroidota</taxon>
        <taxon>Saprospiria</taxon>
        <taxon>Saprospirales</taxon>
        <taxon>Saprospiraceae</taxon>
        <taxon>Saprospira</taxon>
    </lineage>
</organism>
<dbReference type="Proteomes" id="UP000007519">
    <property type="component" value="Chromosome"/>
</dbReference>
<dbReference type="Pfam" id="PF05257">
    <property type="entry name" value="CHAP"/>
    <property type="match status" value="1"/>
</dbReference>
<protein>
    <submittedName>
        <fullName evidence="5">Peptidoglycan-binding lysin domain protein</fullName>
    </submittedName>
</protein>
<sequence>MTNLMANFDKIQARLEQYNATLDQLKELFMSDGKIDAQEQEQINQIEAAIARLGERIGSATAAATAAAETPAETGSETPATETPAPAASSISGSVGKGGDNKEADVKLVQELLKKKGQNVAVDGDCGPKTIAAIKAFQQAAFGWQDGRIDPGGKSWGALSGGSSSSSSEDSSSSDSSSADAAATTEEAAPTGDPVPIKDLQGSVGQGGKNNPDDVKVVQTLLREEFDYKVDISGTCDNKTITAISNFQATKLGVSKPDGRVDPGGKSWKGLNGEGLQEAAIPGPMNKPNWIKVAESELGVTEIPGAEDNPRVIEYHSTTGGFRDDETPWCASFVNWVMNKAGQGGTGSAMAMSWAKYGKKVDKPAYGAIAVLSYGGGKGHVGFVVGKKGGNVLLLGGNQSNMVKISAFSTSKIHAYVFPNNFEVPENYYTFGEAEGDFETTDFSQTR</sequence>
<dbReference type="InterPro" id="IPR007921">
    <property type="entry name" value="CHAP_dom"/>
</dbReference>
<dbReference type="AlphaFoldDB" id="H6L3Q1"/>
<feature type="domain" description="Peptidoglycan binding-like" evidence="3">
    <location>
        <begin position="103"/>
        <end position="151"/>
    </location>
</feature>
<evidence type="ECO:0000256" key="2">
    <source>
        <dbReference type="SAM" id="MobiDB-lite"/>
    </source>
</evidence>
<dbReference type="KEGG" id="sgn:SGRA_2270"/>
<dbReference type="EMBL" id="CP002831">
    <property type="protein sequence ID" value="AFC24999.1"/>
    <property type="molecule type" value="Genomic_DNA"/>
</dbReference>
<dbReference type="HOGENOM" id="CLU_623875_0_0_10"/>
<evidence type="ECO:0000259" key="3">
    <source>
        <dbReference type="Pfam" id="PF01471"/>
    </source>
</evidence>
<reference evidence="5 6" key="1">
    <citation type="journal article" date="2012" name="Stand. Genomic Sci.">
        <title>Complete genome sequencing and analysis of Saprospira grandis str. Lewin, a predatory marine bacterium.</title>
        <authorList>
            <person name="Saw J.H."/>
            <person name="Yuryev A."/>
            <person name="Kanbe M."/>
            <person name="Hou S."/>
            <person name="Young A.G."/>
            <person name="Aizawa S."/>
            <person name="Alam M."/>
        </authorList>
    </citation>
    <scope>NUCLEOTIDE SEQUENCE [LARGE SCALE GENOMIC DNA]</scope>
    <source>
        <strain evidence="5 6">Lewin</strain>
    </source>
</reference>
<feature type="compositionally biased region" description="Low complexity" evidence="2">
    <location>
        <begin position="62"/>
        <end position="90"/>
    </location>
</feature>
<dbReference type="SUPFAM" id="SSF47090">
    <property type="entry name" value="PGBD-like"/>
    <property type="match status" value="1"/>
</dbReference>
<feature type="region of interest" description="Disordered" evidence="2">
    <location>
        <begin position="62"/>
        <end position="100"/>
    </location>
</feature>
<feature type="compositionally biased region" description="Low complexity" evidence="2">
    <location>
        <begin position="161"/>
        <end position="189"/>
    </location>
</feature>
<dbReference type="InterPro" id="IPR036365">
    <property type="entry name" value="PGBD-like_sf"/>
</dbReference>
<dbReference type="NCBIfam" id="TIGR02594">
    <property type="entry name" value="TIGR02594 family protein"/>
    <property type="match status" value="1"/>
</dbReference>
<evidence type="ECO:0000259" key="4">
    <source>
        <dbReference type="Pfam" id="PF05257"/>
    </source>
</evidence>
<evidence type="ECO:0000313" key="5">
    <source>
        <dbReference type="EMBL" id="AFC24999.1"/>
    </source>
</evidence>
<dbReference type="eggNOG" id="COG3409">
    <property type="taxonomic scope" value="Bacteria"/>
</dbReference>
<evidence type="ECO:0000256" key="1">
    <source>
        <dbReference type="SAM" id="Coils"/>
    </source>
</evidence>
<dbReference type="InterPro" id="IPR038765">
    <property type="entry name" value="Papain-like_cys_pep_sf"/>
</dbReference>
<dbReference type="InterPro" id="IPR002477">
    <property type="entry name" value="Peptidoglycan-bd-like"/>
</dbReference>
<dbReference type="InterPro" id="IPR013423">
    <property type="entry name" value="CHP02594"/>
</dbReference>
<dbReference type="Pfam" id="PF01471">
    <property type="entry name" value="PG_binding_1"/>
    <property type="match status" value="1"/>
</dbReference>
<evidence type="ECO:0000313" key="6">
    <source>
        <dbReference type="Proteomes" id="UP000007519"/>
    </source>
</evidence>
<keyword evidence="6" id="KW-1185">Reference proteome</keyword>
<proteinExistence type="predicted"/>